<gene>
    <name evidence="2" type="ORF">COU20_03200</name>
</gene>
<dbReference type="AlphaFoldDB" id="A0A2H0U7H8"/>
<accession>A0A2H0U7H8</accession>
<proteinExistence type="predicted"/>
<feature type="transmembrane region" description="Helical" evidence="1">
    <location>
        <begin position="81"/>
        <end position="106"/>
    </location>
</feature>
<organism evidence="2 3">
    <name type="scientific">Candidatus Kaiserbacteria bacterium CG10_big_fil_rev_8_21_14_0_10_59_10</name>
    <dbReference type="NCBI Taxonomy" id="1974612"/>
    <lineage>
        <taxon>Bacteria</taxon>
        <taxon>Candidatus Kaiseribacteriota</taxon>
    </lineage>
</organism>
<dbReference type="EMBL" id="PFBM01000020">
    <property type="protein sequence ID" value="PIR82290.1"/>
    <property type="molecule type" value="Genomic_DNA"/>
</dbReference>
<name>A0A2H0U7H8_9BACT</name>
<evidence type="ECO:0000256" key="1">
    <source>
        <dbReference type="SAM" id="Phobius"/>
    </source>
</evidence>
<keyword evidence="1" id="KW-0472">Membrane</keyword>
<keyword evidence="1" id="KW-0812">Transmembrane</keyword>
<feature type="transmembrane region" description="Helical" evidence="1">
    <location>
        <begin position="7"/>
        <end position="27"/>
    </location>
</feature>
<reference evidence="3" key="1">
    <citation type="submission" date="2017-09" db="EMBL/GenBank/DDBJ databases">
        <title>Depth-based differentiation of microbial function through sediment-hosted aquifers and enrichment of novel symbionts in the deep terrestrial subsurface.</title>
        <authorList>
            <person name="Probst A.J."/>
            <person name="Ladd B."/>
            <person name="Jarett J.K."/>
            <person name="Geller-Mcgrath D.E."/>
            <person name="Sieber C.M.K."/>
            <person name="Emerson J.B."/>
            <person name="Anantharaman K."/>
            <person name="Thomas B.C."/>
            <person name="Malmstrom R."/>
            <person name="Stieglmeier M."/>
            <person name="Klingl A."/>
            <person name="Woyke T."/>
            <person name="Ryan C.M."/>
            <person name="Banfield J.F."/>
        </authorList>
    </citation>
    <scope>NUCLEOTIDE SEQUENCE [LARGE SCALE GENOMIC DNA]</scope>
</reference>
<evidence type="ECO:0000313" key="3">
    <source>
        <dbReference type="Proteomes" id="UP000231379"/>
    </source>
</evidence>
<feature type="transmembrane region" description="Helical" evidence="1">
    <location>
        <begin position="47"/>
        <end position="69"/>
    </location>
</feature>
<dbReference type="Proteomes" id="UP000231379">
    <property type="component" value="Unassembled WGS sequence"/>
</dbReference>
<sequence>MRQLVESLVEFIQVAVALIFRTAYEWAVWGTDEAARLFRLLDTDLAAWKYIFLLVVLVILGAAALYLAVRFYGVVIMMARALVHAFVALFVLFLAVIVVGCVSWLARLVIETAPNTIAILG</sequence>
<keyword evidence="1" id="KW-1133">Transmembrane helix</keyword>
<evidence type="ECO:0000313" key="2">
    <source>
        <dbReference type="EMBL" id="PIR82290.1"/>
    </source>
</evidence>
<protein>
    <submittedName>
        <fullName evidence="2">Uncharacterized protein</fullName>
    </submittedName>
</protein>
<comment type="caution">
    <text evidence="2">The sequence shown here is derived from an EMBL/GenBank/DDBJ whole genome shotgun (WGS) entry which is preliminary data.</text>
</comment>